<evidence type="ECO:0000313" key="2">
    <source>
        <dbReference type="Proteomes" id="UP000198538"/>
    </source>
</evidence>
<organism evidence="1 2">
    <name type="scientific">Paenibacillus polysaccharolyticus</name>
    <dbReference type="NCBI Taxonomy" id="582692"/>
    <lineage>
        <taxon>Bacteria</taxon>
        <taxon>Bacillati</taxon>
        <taxon>Bacillota</taxon>
        <taxon>Bacilli</taxon>
        <taxon>Bacillales</taxon>
        <taxon>Paenibacillaceae</taxon>
        <taxon>Paenibacillus</taxon>
    </lineage>
</organism>
<keyword evidence="2" id="KW-1185">Reference proteome</keyword>
<dbReference type="RefSeq" id="WP_139168944.1">
    <property type="nucleotide sequence ID" value="NZ_FMVM01000021.1"/>
</dbReference>
<protein>
    <submittedName>
        <fullName evidence="1">Uncharacterized protein</fullName>
    </submittedName>
</protein>
<proteinExistence type="predicted"/>
<reference evidence="2" key="1">
    <citation type="submission" date="2016-10" db="EMBL/GenBank/DDBJ databases">
        <authorList>
            <person name="Varghese N."/>
            <person name="Submissions S."/>
        </authorList>
    </citation>
    <scope>NUCLEOTIDE SEQUENCE [LARGE SCALE GENOMIC DNA]</scope>
    <source>
        <strain evidence="2">BL9</strain>
    </source>
</reference>
<dbReference type="AlphaFoldDB" id="A0A1G5L9K8"/>
<sequence>MMKLTEQGVLVLEEKDIDYMYCYRDRDGFRFDDSFFIELESQKITFSEGDVRTIHFQFDKEEYPLYEERERLVSEVQSAVRTLDPSYDGSYVK</sequence>
<accession>A0A1G5L9K8</accession>
<gene>
    <name evidence="1" type="ORF">SAMN05720606_12133</name>
</gene>
<dbReference type="EMBL" id="FMVM01000021">
    <property type="protein sequence ID" value="SCZ08849.1"/>
    <property type="molecule type" value="Genomic_DNA"/>
</dbReference>
<evidence type="ECO:0000313" key="1">
    <source>
        <dbReference type="EMBL" id="SCZ08849.1"/>
    </source>
</evidence>
<dbReference type="Proteomes" id="UP000198538">
    <property type="component" value="Unassembled WGS sequence"/>
</dbReference>
<name>A0A1G5L9K8_9BACL</name>